<dbReference type="EMBL" id="CADCTK010000237">
    <property type="protein sequence ID" value="CAA9232274.1"/>
    <property type="molecule type" value="Genomic_DNA"/>
</dbReference>
<dbReference type="AlphaFoldDB" id="A0A6J4HT60"/>
<name>A0A6J4HT60_9CHLR</name>
<accession>A0A6J4HT60</accession>
<sequence>MFQRLDQLATGTMFIITGLAGAGKSHLAASARRGGTIWVLDTEGAAQSLLGKPDVHDDIRAVQTLSLRQLLDAMREVKRAGRPGDTVILDSVSKVLQAMRSHAQQRAGAEVDRKTSIAYDEHASVNRNMQVIYTGLTELKHSGFHVLIIGHLAKKYQSSGSALADVGLRVLADESITYEADAILLVERAGQRRTVTPIIKPPRQRHLQLNQEYPATLAALYPDLVPVEQEAGSRAALRGPAPGNVMPFPAEEARGTAPRTAEEAEQRFFARYGETVGGATWTSVQKFLGYRSPKPATVEEWIEVGAEVRRHGQSQGAEAAA</sequence>
<protein>
    <submittedName>
        <fullName evidence="2">Uncharacterized protein</fullName>
    </submittedName>
</protein>
<organism evidence="2">
    <name type="scientific">uncultured Chloroflexia bacterium</name>
    <dbReference type="NCBI Taxonomy" id="1672391"/>
    <lineage>
        <taxon>Bacteria</taxon>
        <taxon>Bacillati</taxon>
        <taxon>Chloroflexota</taxon>
        <taxon>Chloroflexia</taxon>
        <taxon>environmental samples</taxon>
    </lineage>
</organism>
<reference evidence="2" key="1">
    <citation type="submission" date="2020-02" db="EMBL/GenBank/DDBJ databases">
        <authorList>
            <person name="Meier V. D."/>
        </authorList>
    </citation>
    <scope>NUCLEOTIDE SEQUENCE</scope>
    <source>
        <strain evidence="2">AVDCRST_MAG26</strain>
    </source>
</reference>
<gene>
    <name evidence="2" type="ORF">AVDCRST_MAG26-1027</name>
</gene>
<evidence type="ECO:0000256" key="1">
    <source>
        <dbReference type="SAM" id="MobiDB-lite"/>
    </source>
</evidence>
<evidence type="ECO:0000313" key="2">
    <source>
        <dbReference type="EMBL" id="CAA9232274.1"/>
    </source>
</evidence>
<dbReference type="SUPFAM" id="SSF52540">
    <property type="entry name" value="P-loop containing nucleoside triphosphate hydrolases"/>
    <property type="match status" value="1"/>
</dbReference>
<dbReference type="Gene3D" id="3.40.50.300">
    <property type="entry name" value="P-loop containing nucleotide triphosphate hydrolases"/>
    <property type="match status" value="1"/>
</dbReference>
<dbReference type="InterPro" id="IPR027417">
    <property type="entry name" value="P-loop_NTPase"/>
</dbReference>
<feature type="region of interest" description="Disordered" evidence="1">
    <location>
        <begin position="236"/>
        <end position="260"/>
    </location>
</feature>
<dbReference type="Pfam" id="PF13479">
    <property type="entry name" value="AAA_24"/>
    <property type="match status" value="1"/>
</dbReference>
<proteinExistence type="predicted"/>